<dbReference type="NCBIfam" id="TIGR01133">
    <property type="entry name" value="murG"/>
    <property type="match status" value="1"/>
</dbReference>
<keyword evidence="9 10" id="KW-0961">Cell wall biogenesis/degradation</keyword>
<evidence type="ECO:0000313" key="13">
    <source>
        <dbReference type="EMBL" id="GGB89848.1"/>
    </source>
</evidence>
<comment type="similarity">
    <text evidence="10">Belongs to the glycosyltransferase 28 family. MurG subfamily.</text>
</comment>
<reference evidence="14" key="1">
    <citation type="journal article" date="2019" name="Int. J. Syst. Evol. Microbiol.">
        <title>The Global Catalogue of Microorganisms (GCM) 10K type strain sequencing project: providing services to taxonomists for standard genome sequencing and annotation.</title>
        <authorList>
            <consortium name="The Broad Institute Genomics Platform"/>
            <consortium name="The Broad Institute Genome Sequencing Center for Infectious Disease"/>
            <person name="Wu L."/>
            <person name="Ma J."/>
        </authorList>
    </citation>
    <scope>NUCLEOTIDE SEQUENCE [LARGE SCALE GENOMIC DNA]</scope>
    <source>
        <strain evidence="14">CGMCC 1.15931</strain>
    </source>
</reference>
<dbReference type="RefSeq" id="WP_229417511.1">
    <property type="nucleotide sequence ID" value="NZ_BMKG01000003.1"/>
</dbReference>
<dbReference type="Proteomes" id="UP000622638">
    <property type="component" value="Unassembled WGS sequence"/>
</dbReference>
<evidence type="ECO:0000313" key="14">
    <source>
        <dbReference type="Proteomes" id="UP000622638"/>
    </source>
</evidence>
<evidence type="ECO:0000256" key="1">
    <source>
        <dbReference type="ARBA" id="ARBA00022475"/>
    </source>
</evidence>
<comment type="subcellular location">
    <subcellularLocation>
        <location evidence="10">Cell membrane</location>
        <topology evidence="10">Peripheral membrane protein</topology>
        <orientation evidence="10">Cytoplasmic side</orientation>
    </subcellularLocation>
</comment>
<dbReference type="SUPFAM" id="SSF53756">
    <property type="entry name" value="UDP-Glycosyltransferase/glycogen phosphorylase"/>
    <property type="match status" value="1"/>
</dbReference>
<comment type="pathway">
    <text evidence="10">Cell wall biogenesis; peptidoglycan biosynthesis.</text>
</comment>
<dbReference type="CDD" id="cd03785">
    <property type="entry name" value="GT28_MurG"/>
    <property type="match status" value="1"/>
</dbReference>
<comment type="caution">
    <text evidence="13">The sequence shown here is derived from an EMBL/GenBank/DDBJ whole genome shotgun (WGS) entry which is preliminary data.</text>
</comment>
<dbReference type="GO" id="GO:0016740">
    <property type="term" value="F:transferase activity"/>
    <property type="evidence" value="ECO:0007669"/>
    <property type="project" value="UniProtKB-KW"/>
</dbReference>
<keyword evidence="6 10" id="KW-0573">Peptidoglycan synthesis</keyword>
<evidence type="ECO:0000256" key="3">
    <source>
        <dbReference type="ARBA" id="ARBA00022676"/>
    </source>
</evidence>
<evidence type="ECO:0000256" key="10">
    <source>
        <dbReference type="HAMAP-Rule" id="MF_00033"/>
    </source>
</evidence>
<feature type="binding site" evidence="10">
    <location>
        <position position="167"/>
    </location>
    <ligand>
        <name>UDP-N-acetyl-alpha-D-glucosamine</name>
        <dbReference type="ChEBI" id="CHEBI:57705"/>
    </ligand>
</feature>
<dbReference type="Gene3D" id="3.40.50.2000">
    <property type="entry name" value="Glycogen Phosphorylase B"/>
    <property type="match status" value="2"/>
</dbReference>
<feature type="binding site" evidence="10">
    <location>
        <position position="195"/>
    </location>
    <ligand>
        <name>UDP-N-acetyl-alpha-D-glucosamine</name>
        <dbReference type="ChEBI" id="CHEBI:57705"/>
    </ligand>
</feature>
<comment type="function">
    <text evidence="10">Cell wall formation. Catalyzes the transfer of a GlcNAc subunit on undecaprenyl-pyrophosphoryl-MurNAc-pentapeptide (lipid intermediate I) to form undecaprenyl-pyrophosphoryl-MurNAc-(pentapeptide)GlcNAc (lipid intermediate II).</text>
</comment>
<evidence type="ECO:0000259" key="12">
    <source>
        <dbReference type="Pfam" id="PF04101"/>
    </source>
</evidence>
<feature type="binding site" evidence="10">
    <location>
        <position position="294"/>
    </location>
    <ligand>
        <name>UDP-N-acetyl-alpha-D-glucosamine</name>
        <dbReference type="ChEBI" id="CHEBI:57705"/>
    </ligand>
</feature>
<keyword evidence="2 10" id="KW-0132">Cell division</keyword>
<dbReference type="EMBL" id="BMKG01000003">
    <property type="protein sequence ID" value="GGB89848.1"/>
    <property type="molecule type" value="Genomic_DNA"/>
</dbReference>
<gene>
    <name evidence="10 13" type="primary">murG</name>
    <name evidence="13" type="ORF">GCM10011572_09900</name>
</gene>
<evidence type="ECO:0000256" key="5">
    <source>
        <dbReference type="ARBA" id="ARBA00022960"/>
    </source>
</evidence>
<protein>
    <recommendedName>
        <fullName evidence="10">UDP-N-acetylglucosamine--N-acetylmuramyl-(pentapeptide) pyrophosphoryl-undecaprenol N-acetylglucosamine transferase</fullName>
        <ecNumber evidence="10">2.4.1.227</ecNumber>
    </recommendedName>
    <alternativeName>
        <fullName evidence="10">Undecaprenyl-PP-MurNAc-pentapeptide-UDPGlcNAc GlcNAc transferase</fullName>
    </alternativeName>
</protein>
<keyword evidence="5 10" id="KW-0133">Cell shape</keyword>
<keyword evidence="3 10" id="KW-0328">Glycosyltransferase</keyword>
<sequence>MSAPGKHLMIMAAGTGGHIFPGLAIAHTMRARGWTVTWLGTSHGMEQELVPKQGVPMDVIHFSGMRGKGLGHTVSGAFKMVKAFADCFGYLGRRKPDVVLGMGGYVTVPGGMMARLRGVPLVLVNADAALLLSNKTLAPLASQVCFGFPADFGSAAGKATVTGNPVRQQILDLPAPPERFAGRTGPLRILVVGGSLGARALNDALPAALALLPAGERPLVTHQSGKKNIDALRAAYQGAGVTANVVDFIDDMAAAYAEADVVICRAGAITVSELTAAGVASVLVPLVASTTSHQRDNAQWMAKQNAAIHLPQTELSAQSLAALLQSLGRSACENMAAAARAVGKRDANDAIADVLNRVSKKNNSHEA</sequence>
<keyword evidence="8 10" id="KW-0131">Cell cycle</keyword>
<feature type="domain" description="Glycosyltransferase family 28 N-terminal" evidence="11">
    <location>
        <begin position="9"/>
        <end position="144"/>
    </location>
</feature>
<evidence type="ECO:0000256" key="8">
    <source>
        <dbReference type="ARBA" id="ARBA00023306"/>
    </source>
</evidence>
<name>A0ABQ1K6H7_9BURK</name>
<accession>A0ABQ1K6H7</accession>
<dbReference type="HAMAP" id="MF_00033">
    <property type="entry name" value="MurG"/>
    <property type="match status" value="1"/>
</dbReference>
<evidence type="ECO:0000256" key="4">
    <source>
        <dbReference type="ARBA" id="ARBA00022679"/>
    </source>
</evidence>
<feature type="binding site" evidence="10">
    <location>
        <position position="249"/>
    </location>
    <ligand>
        <name>UDP-N-acetyl-alpha-D-glucosamine</name>
        <dbReference type="ChEBI" id="CHEBI:57705"/>
    </ligand>
</feature>
<dbReference type="Pfam" id="PF03033">
    <property type="entry name" value="Glyco_transf_28"/>
    <property type="match status" value="1"/>
</dbReference>
<dbReference type="EC" id="2.4.1.227" evidence="10"/>
<dbReference type="Pfam" id="PF04101">
    <property type="entry name" value="Glyco_tran_28_C"/>
    <property type="match status" value="1"/>
</dbReference>
<dbReference type="InterPro" id="IPR004276">
    <property type="entry name" value="GlycoTrans_28_N"/>
</dbReference>
<dbReference type="InterPro" id="IPR006009">
    <property type="entry name" value="GlcNAc_MurG"/>
</dbReference>
<comment type="catalytic activity">
    <reaction evidence="10">
        <text>di-trans,octa-cis-undecaprenyl diphospho-N-acetyl-alpha-D-muramoyl-L-alanyl-D-glutamyl-meso-2,6-diaminopimeloyl-D-alanyl-D-alanine + UDP-N-acetyl-alpha-D-glucosamine = di-trans,octa-cis-undecaprenyl diphospho-[N-acetyl-alpha-D-glucosaminyl-(1-&gt;4)]-N-acetyl-alpha-D-muramoyl-L-alanyl-D-glutamyl-meso-2,6-diaminopimeloyl-D-alanyl-D-alanine + UDP + H(+)</text>
        <dbReference type="Rhea" id="RHEA:31227"/>
        <dbReference type="ChEBI" id="CHEBI:15378"/>
        <dbReference type="ChEBI" id="CHEBI:57705"/>
        <dbReference type="ChEBI" id="CHEBI:58223"/>
        <dbReference type="ChEBI" id="CHEBI:61387"/>
        <dbReference type="ChEBI" id="CHEBI:61388"/>
        <dbReference type="EC" id="2.4.1.227"/>
    </reaction>
</comment>
<proteinExistence type="inferred from homology"/>
<evidence type="ECO:0000256" key="7">
    <source>
        <dbReference type="ARBA" id="ARBA00023136"/>
    </source>
</evidence>
<dbReference type="PANTHER" id="PTHR21015">
    <property type="entry name" value="UDP-N-ACETYLGLUCOSAMINE--N-ACETYLMURAMYL-(PENTAPEPTIDE) PYROPHOSPHORYL-UNDECAPRENOL N-ACETYLGLUCOSAMINE TRANSFERASE 1"/>
    <property type="match status" value="1"/>
</dbReference>
<keyword evidence="7 10" id="KW-0472">Membrane</keyword>
<keyword evidence="14" id="KW-1185">Reference proteome</keyword>
<feature type="binding site" evidence="10">
    <location>
        <begin position="15"/>
        <end position="17"/>
    </location>
    <ligand>
        <name>UDP-N-acetyl-alpha-D-glucosamine</name>
        <dbReference type="ChEBI" id="CHEBI:57705"/>
    </ligand>
</feature>
<dbReference type="PANTHER" id="PTHR21015:SF22">
    <property type="entry name" value="GLYCOSYLTRANSFERASE"/>
    <property type="match status" value="1"/>
</dbReference>
<feature type="domain" description="Glycosyl transferase family 28 C-terminal" evidence="12">
    <location>
        <begin position="189"/>
        <end position="348"/>
    </location>
</feature>
<evidence type="ECO:0000259" key="11">
    <source>
        <dbReference type="Pfam" id="PF03033"/>
    </source>
</evidence>
<organism evidence="13 14">
    <name type="scientific">Pseudoduganella buxea</name>
    <dbReference type="NCBI Taxonomy" id="1949069"/>
    <lineage>
        <taxon>Bacteria</taxon>
        <taxon>Pseudomonadati</taxon>
        <taxon>Pseudomonadota</taxon>
        <taxon>Betaproteobacteria</taxon>
        <taxon>Burkholderiales</taxon>
        <taxon>Oxalobacteraceae</taxon>
        <taxon>Telluria group</taxon>
        <taxon>Pseudoduganella</taxon>
    </lineage>
</organism>
<dbReference type="InterPro" id="IPR007235">
    <property type="entry name" value="Glyco_trans_28_C"/>
</dbReference>
<evidence type="ECO:0000256" key="9">
    <source>
        <dbReference type="ARBA" id="ARBA00023316"/>
    </source>
</evidence>
<evidence type="ECO:0000256" key="2">
    <source>
        <dbReference type="ARBA" id="ARBA00022618"/>
    </source>
</evidence>
<comment type="caution">
    <text evidence="10">Lacks conserved residue(s) required for the propagation of feature annotation.</text>
</comment>
<evidence type="ECO:0000256" key="6">
    <source>
        <dbReference type="ARBA" id="ARBA00022984"/>
    </source>
</evidence>
<keyword evidence="1 10" id="KW-1003">Cell membrane</keyword>
<keyword evidence="4 10" id="KW-0808">Transferase</keyword>